<feature type="compositionally biased region" description="Acidic residues" evidence="1">
    <location>
        <begin position="55"/>
        <end position="74"/>
    </location>
</feature>
<dbReference type="AlphaFoldDB" id="A0A381RHW5"/>
<feature type="region of interest" description="Disordered" evidence="1">
    <location>
        <begin position="51"/>
        <end position="112"/>
    </location>
</feature>
<organism evidence="2">
    <name type="scientific">marine metagenome</name>
    <dbReference type="NCBI Taxonomy" id="408172"/>
    <lineage>
        <taxon>unclassified sequences</taxon>
        <taxon>metagenomes</taxon>
        <taxon>ecological metagenomes</taxon>
    </lineage>
</organism>
<protein>
    <submittedName>
        <fullName evidence="2">Uncharacterized protein</fullName>
    </submittedName>
</protein>
<reference evidence="2" key="1">
    <citation type="submission" date="2018-05" db="EMBL/GenBank/DDBJ databases">
        <authorList>
            <person name="Lanie J.A."/>
            <person name="Ng W.-L."/>
            <person name="Kazmierczak K.M."/>
            <person name="Andrzejewski T.M."/>
            <person name="Davidsen T.M."/>
            <person name="Wayne K.J."/>
            <person name="Tettelin H."/>
            <person name="Glass J.I."/>
            <person name="Rusch D."/>
            <person name="Podicherti R."/>
            <person name="Tsui H.-C.T."/>
            <person name="Winkler M.E."/>
        </authorList>
    </citation>
    <scope>NUCLEOTIDE SEQUENCE</scope>
</reference>
<evidence type="ECO:0000313" key="2">
    <source>
        <dbReference type="EMBL" id="SUZ88743.1"/>
    </source>
</evidence>
<evidence type="ECO:0000256" key="1">
    <source>
        <dbReference type="SAM" id="MobiDB-lite"/>
    </source>
</evidence>
<accession>A0A381RHW5</accession>
<name>A0A381RHW5_9ZZZZ</name>
<dbReference type="EMBL" id="UINC01001785">
    <property type="protein sequence ID" value="SUZ88743.1"/>
    <property type="molecule type" value="Genomic_DNA"/>
</dbReference>
<proteinExistence type="predicted"/>
<gene>
    <name evidence="2" type="ORF">METZ01_LOCUS41597</name>
</gene>
<sequence>MDNVYSTADIVSAIMTGDNSRAKEGTLSVLSQKSMDELEVRKAEIAQNLFKDAPTEEVSDVQEPEETSSVEEPETNSKMEVSDPATGGDIQVVDPFDGQPKETLNEPNSEIG</sequence>